<keyword evidence="6" id="KW-1185">Reference proteome</keyword>
<dbReference type="InterPro" id="IPR004839">
    <property type="entry name" value="Aminotransferase_I/II_large"/>
</dbReference>
<gene>
    <name evidence="5" type="ORF">B4U79_07470</name>
</gene>
<dbReference type="OrthoDB" id="6508029at2759"/>
<dbReference type="Pfam" id="PF00155">
    <property type="entry name" value="Aminotran_1_2"/>
    <property type="match status" value="1"/>
</dbReference>
<dbReference type="Proteomes" id="UP000285301">
    <property type="component" value="Unassembled WGS sequence"/>
</dbReference>
<evidence type="ECO:0000313" key="6">
    <source>
        <dbReference type="Proteomes" id="UP000285301"/>
    </source>
</evidence>
<evidence type="ECO:0000256" key="3">
    <source>
        <dbReference type="ARBA" id="ARBA00022679"/>
    </source>
</evidence>
<dbReference type="InterPro" id="IPR015424">
    <property type="entry name" value="PyrdxlP-dep_Trfase"/>
</dbReference>
<name>A0A3S4RHV9_9ACAR</name>
<organism evidence="5 6">
    <name type="scientific">Dinothrombium tinctorium</name>
    <dbReference type="NCBI Taxonomy" id="1965070"/>
    <lineage>
        <taxon>Eukaryota</taxon>
        <taxon>Metazoa</taxon>
        <taxon>Ecdysozoa</taxon>
        <taxon>Arthropoda</taxon>
        <taxon>Chelicerata</taxon>
        <taxon>Arachnida</taxon>
        <taxon>Acari</taxon>
        <taxon>Acariformes</taxon>
        <taxon>Trombidiformes</taxon>
        <taxon>Prostigmata</taxon>
        <taxon>Anystina</taxon>
        <taxon>Parasitengona</taxon>
        <taxon>Trombidioidea</taxon>
        <taxon>Trombidiidae</taxon>
        <taxon>Dinothrombium</taxon>
    </lineage>
</organism>
<dbReference type="PANTHER" id="PTHR13693">
    <property type="entry name" value="CLASS II AMINOTRANSFERASE/8-AMINO-7-OXONONANOATE SYNTHASE"/>
    <property type="match status" value="1"/>
</dbReference>
<feature type="domain" description="Aminotransferase class I/classII large" evidence="4">
    <location>
        <begin position="5"/>
        <end position="99"/>
    </location>
</feature>
<evidence type="ECO:0000259" key="4">
    <source>
        <dbReference type="Pfam" id="PF00155"/>
    </source>
</evidence>
<dbReference type="InterPro" id="IPR050087">
    <property type="entry name" value="AON_synthase_class-II"/>
</dbReference>
<dbReference type="GO" id="GO:0046512">
    <property type="term" value="P:sphingosine biosynthetic process"/>
    <property type="evidence" value="ECO:0007669"/>
    <property type="project" value="TreeGrafter"/>
</dbReference>
<dbReference type="InterPro" id="IPR015422">
    <property type="entry name" value="PyrdxlP-dep_Trfase_small"/>
</dbReference>
<dbReference type="GO" id="GO:0017059">
    <property type="term" value="C:serine palmitoyltransferase complex"/>
    <property type="evidence" value="ECO:0007669"/>
    <property type="project" value="TreeGrafter"/>
</dbReference>
<dbReference type="GO" id="GO:0004758">
    <property type="term" value="F:serine C-palmitoyltransferase activity"/>
    <property type="evidence" value="ECO:0007669"/>
    <property type="project" value="TreeGrafter"/>
</dbReference>
<evidence type="ECO:0000313" key="5">
    <source>
        <dbReference type="EMBL" id="RWS16384.1"/>
    </source>
</evidence>
<evidence type="ECO:0000256" key="1">
    <source>
        <dbReference type="ARBA" id="ARBA00001933"/>
    </source>
</evidence>
<dbReference type="PANTHER" id="PTHR13693:SF3">
    <property type="entry name" value="LD36009P"/>
    <property type="match status" value="1"/>
</dbReference>
<comment type="caution">
    <text evidence="5">The sequence shown here is derived from an EMBL/GenBank/DDBJ whole genome shotgun (WGS) entry which is preliminary data.</text>
</comment>
<dbReference type="GO" id="GO:0030170">
    <property type="term" value="F:pyridoxal phosphate binding"/>
    <property type="evidence" value="ECO:0007669"/>
    <property type="project" value="InterPro"/>
</dbReference>
<sequence length="113" mass="12618">MAEGKSEGKTRINILAENTVYFREKLKSLGFVVKGHPHSPVVPLMVCIIGRLCEFIREAKAKGIGVIGVGYPAVKLTESRVRFCLSASHTREMLDEVIRIVNDIGDRFKLKYA</sequence>
<evidence type="ECO:0000256" key="2">
    <source>
        <dbReference type="ARBA" id="ARBA00008392"/>
    </source>
</evidence>
<comment type="cofactor">
    <cofactor evidence="1">
        <name>pyridoxal 5'-phosphate</name>
        <dbReference type="ChEBI" id="CHEBI:597326"/>
    </cofactor>
</comment>
<reference evidence="5 6" key="1">
    <citation type="journal article" date="2018" name="Gigascience">
        <title>Genomes of trombidid mites reveal novel predicted allergens and laterally-transferred genes associated with secondary metabolism.</title>
        <authorList>
            <person name="Dong X."/>
            <person name="Chaisiri K."/>
            <person name="Xia D."/>
            <person name="Armstrong S.D."/>
            <person name="Fang Y."/>
            <person name="Donnelly M.J."/>
            <person name="Kadowaki T."/>
            <person name="McGarry J.W."/>
            <person name="Darby A.C."/>
            <person name="Makepeace B.L."/>
        </authorList>
    </citation>
    <scope>NUCLEOTIDE SEQUENCE [LARGE SCALE GENOMIC DNA]</scope>
    <source>
        <strain evidence="5">UoL-WK</strain>
    </source>
</reference>
<dbReference type="STRING" id="1965070.A0A3S4RHV9"/>
<comment type="similarity">
    <text evidence="2">Belongs to the class-II pyridoxal-phosphate-dependent aminotransferase family.</text>
</comment>
<dbReference type="Gene3D" id="3.90.1150.10">
    <property type="entry name" value="Aspartate Aminotransferase, domain 1"/>
    <property type="match status" value="1"/>
</dbReference>
<dbReference type="AlphaFoldDB" id="A0A3S4RHV9"/>
<dbReference type="GO" id="GO:0046513">
    <property type="term" value="P:ceramide biosynthetic process"/>
    <property type="evidence" value="ECO:0007669"/>
    <property type="project" value="TreeGrafter"/>
</dbReference>
<dbReference type="EMBL" id="NCKU01000237">
    <property type="protein sequence ID" value="RWS16384.1"/>
    <property type="molecule type" value="Genomic_DNA"/>
</dbReference>
<accession>A0A3S4RHV9</accession>
<protein>
    <submittedName>
        <fullName evidence="5">Serine palmitoyltransferase 3-like protein</fullName>
    </submittedName>
</protein>
<dbReference type="GO" id="GO:0016020">
    <property type="term" value="C:membrane"/>
    <property type="evidence" value="ECO:0007669"/>
    <property type="project" value="GOC"/>
</dbReference>
<dbReference type="SUPFAM" id="SSF53383">
    <property type="entry name" value="PLP-dependent transferases"/>
    <property type="match status" value="1"/>
</dbReference>
<proteinExistence type="inferred from homology"/>
<keyword evidence="3 5" id="KW-0808">Transferase</keyword>